<dbReference type="Gene3D" id="1.20.1280.50">
    <property type="match status" value="1"/>
</dbReference>
<dbReference type="Proteomes" id="UP001219525">
    <property type="component" value="Unassembled WGS sequence"/>
</dbReference>
<dbReference type="EMBL" id="JARJCW010000141">
    <property type="protein sequence ID" value="KAJ7190883.1"/>
    <property type="molecule type" value="Genomic_DNA"/>
</dbReference>
<dbReference type="Gene3D" id="3.80.10.10">
    <property type="entry name" value="Ribonuclease Inhibitor"/>
    <property type="match status" value="1"/>
</dbReference>
<evidence type="ECO:0000313" key="2">
    <source>
        <dbReference type="EMBL" id="KAJ7190883.1"/>
    </source>
</evidence>
<sequence length="494" mass="55674">MSVICKDCGHRYWCHARFPAGTPSAQRAELADIQHQLRLLKTRERDLEAALASVVYPVLTLPPEITSRIFLKCLPSHGRVQPSATKAPLVLAQVCRHWRDVALATARLWSSIDLKFEFGRRNIPDNGTIPLLRTWLSRAKRSPISLTLHRPISMEVLSVIPSYAGQLSRLELAASDRDYDALRTTSSDFPVLRDLAMTYHGSGPGPFSIFRNAPALREIRLPYTSFPNGVLFQSYASLHTLQLGEISVATLVDMLTDNPQLLHLDIGISGYTPFDYTGVVPVTANLESLVIQKREDAPAPDLPLLDYLTLPKLRRLELHHPPQLQALSSFRIRSAFILEHLALQVSTKEEVLKLMRILPDFSGIISLDLDTYVYLDYLAYALKDPTLLPRLRSLRLNSWRDSIDYVSLVWCLRIRYREKRVLKSFTLSFDNPVCELGGLPTDDLILAELESLVADGLKVQISSSEWWPSRPIELGKYSTATIITMIATVPQKCN</sequence>
<keyword evidence="3" id="KW-1185">Reference proteome</keyword>
<protein>
    <recommendedName>
        <fullName evidence="1">F-box domain-containing protein</fullName>
    </recommendedName>
</protein>
<proteinExistence type="predicted"/>
<dbReference type="InterPro" id="IPR001810">
    <property type="entry name" value="F-box_dom"/>
</dbReference>
<dbReference type="Pfam" id="PF12937">
    <property type="entry name" value="F-box-like"/>
    <property type="match status" value="1"/>
</dbReference>
<accession>A0AAD6UPG3</accession>
<comment type="caution">
    <text evidence="2">The sequence shown here is derived from an EMBL/GenBank/DDBJ whole genome shotgun (WGS) entry which is preliminary data.</text>
</comment>
<organism evidence="2 3">
    <name type="scientific">Mycena pura</name>
    <dbReference type="NCBI Taxonomy" id="153505"/>
    <lineage>
        <taxon>Eukaryota</taxon>
        <taxon>Fungi</taxon>
        <taxon>Dikarya</taxon>
        <taxon>Basidiomycota</taxon>
        <taxon>Agaricomycotina</taxon>
        <taxon>Agaricomycetes</taxon>
        <taxon>Agaricomycetidae</taxon>
        <taxon>Agaricales</taxon>
        <taxon>Marasmiineae</taxon>
        <taxon>Mycenaceae</taxon>
        <taxon>Mycena</taxon>
    </lineage>
</organism>
<dbReference type="InterPro" id="IPR032675">
    <property type="entry name" value="LRR_dom_sf"/>
</dbReference>
<dbReference type="AlphaFoldDB" id="A0AAD6UPG3"/>
<feature type="domain" description="F-box" evidence="1">
    <location>
        <begin position="59"/>
        <end position="114"/>
    </location>
</feature>
<evidence type="ECO:0000313" key="3">
    <source>
        <dbReference type="Proteomes" id="UP001219525"/>
    </source>
</evidence>
<reference evidence="2" key="1">
    <citation type="submission" date="2023-03" db="EMBL/GenBank/DDBJ databases">
        <title>Massive genome expansion in bonnet fungi (Mycena s.s.) driven by repeated elements and novel gene families across ecological guilds.</title>
        <authorList>
            <consortium name="Lawrence Berkeley National Laboratory"/>
            <person name="Harder C.B."/>
            <person name="Miyauchi S."/>
            <person name="Viragh M."/>
            <person name="Kuo A."/>
            <person name="Thoen E."/>
            <person name="Andreopoulos B."/>
            <person name="Lu D."/>
            <person name="Skrede I."/>
            <person name="Drula E."/>
            <person name="Henrissat B."/>
            <person name="Morin E."/>
            <person name="Kohler A."/>
            <person name="Barry K."/>
            <person name="LaButti K."/>
            <person name="Morin E."/>
            <person name="Salamov A."/>
            <person name="Lipzen A."/>
            <person name="Mereny Z."/>
            <person name="Hegedus B."/>
            <person name="Baldrian P."/>
            <person name="Stursova M."/>
            <person name="Weitz H."/>
            <person name="Taylor A."/>
            <person name="Grigoriev I.V."/>
            <person name="Nagy L.G."/>
            <person name="Martin F."/>
            <person name="Kauserud H."/>
        </authorList>
    </citation>
    <scope>NUCLEOTIDE SEQUENCE</scope>
    <source>
        <strain evidence="2">9144</strain>
    </source>
</reference>
<name>A0AAD6UPG3_9AGAR</name>
<dbReference type="SUPFAM" id="SSF52047">
    <property type="entry name" value="RNI-like"/>
    <property type="match status" value="1"/>
</dbReference>
<gene>
    <name evidence="2" type="ORF">GGX14DRAFT_407641</name>
</gene>
<evidence type="ECO:0000259" key="1">
    <source>
        <dbReference type="Pfam" id="PF12937"/>
    </source>
</evidence>